<keyword evidence="6" id="KW-0970">Cilium biogenesis/degradation</keyword>
<dbReference type="OrthoDB" id="5970631at2759"/>
<proteinExistence type="inferred from homology"/>
<evidence type="ECO:0000313" key="15">
    <source>
        <dbReference type="EMBL" id="ORY49819.1"/>
    </source>
</evidence>
<keyword evidence="8" id="KW-0966">Cell projection</keyword>
<protein>
    <recommendedName>
        <fullName evidence="9">Centrosomal protein 43</fullName>
    </recommendedName>
    <alternativeName>
        <fullName evidence="10">FGFR1 oncogene partner</fullName>
    </alternativeName>
</protein>
<dbReference type="PROSITE" id="PS50896">
    <property type="entry name" value="LISH"/>
    <property type="match status" value="1"/>
</dbReference>
<dbReference type="SMART" id="SM00667">
    <property type="entry name" value="LisH"/>
    <property type="match status" value="1"/>
</dbReference>
<keyword evidence="7" id="KW-0206">Cytoskeleton</keyword>
<dbReference type="GO" id="GO:0005815">
    <property type="term" value="C:microtubule organizing center"/>
    <property type="evidence" value="ECO:0007669"/>
    <property type="project" value="InterPro"/>
</dbReference>
<keyword evidence="16" id="KW-1185">Reference proteome</keyword>
<dbReference type="GO" id="GO:0034453">
    <property type="term" value="P:microtubule anchoring"/>
    <property type="evidence" value="ECO:0007669"/>
    <property type="project" value="InterPro"/>
</dbReference>
<evidence type="ECO:0000256" key="9">
    <source>
        <dbReference type="ARBA" id="ARBA00041026"/>
    </source>
</evidence>
<dbReference type="AlphaFoldDB" id="A0A1Y2CRZ1"/>
<feature type="compositionally biased region" description="Low complexity" evidence="13">
    <location>
        <begin position="156"/>
        <end position="173"/>
    </location>
</feature>
<evidence type="ECO:0000313" key="16">
    <source>
        <dbReference type="Proteomes" id="UP000193642"/>
    </source>
</evidence>
<dbReference type="STRING" id="329046.A0A1Y2CRZ1"/>
<dbReference type="PANTHER" id="PTHR15431">
    <property type="entry name" value="FGFR1 ONCOGENE PARTNER/LISH DOMAIN-CONTAINING PROTEIN"/>
    <property type="match status" value="1"/>
</dbReference>
<evidence type="ECO:0000256" key="10">
    <source>
        <dbReference type="ARBA" id="ARBA00042293"/>
    </source>
</evidence>
<organism evidence="15 16">
    <name type="scientific">Rhizoclosmatium globosum</name>
    <dbReference type="NCBI Taxonomy" id="329046"/>
    <lineage>
        <taxon>Eukaryota</taxon>
        <taxon>Fungi</taxon>
        <taxon>Fungi incertae sedis</taxon>
        <taxon>Chytridiomycota</taxon>
        <taxon>Chytridiomycota incertae sedis</taxon>
        <taxon>Chytridiomycetes</taxon>
        <taxon>Chytridiales</taxon>
        <taxon>Chytriomycetaceae</taxon>
        <taxon>Rhizoclosmatium</taxon>
    </lineage>
</organism>
<comment type="subcellular location">
    <subcellularLocation>
        <location evidence="1">Cytoplasm</location>
        <location evidence="1">Cytoskeleton</location>
        <location evidence="1">Cilium basal body</location>
    </subcellularLocation>
    <subcellularLocation>
        <location evidence="2">Cytoplasm</location>
        <location evidence="2">Cytoskeleton</location>
        <location evidence="2">Microtubule organizing center</location>
        <location evidence="2">Centrosome</location>
    </subcellularLocation>
</comment>
<reference evidence="15 16" key="1">
    <citation type="submission" date="2016-07" db="EMBL/GenBank/DDBJ databases">
        <title>Pervasive Adenine N6-methylation of Active Genes in Fungi.</title>
        <authorList>
            <consortium name="DOE Joint Genome Institute"/>
            <person name="Mondo S.J."/>
            <person name="Dannebaum R.O."/>
            <person name="Kuo R.C."/>
            <person name="Labutti K."/>
            <person name="Haridas S."/>
            <person name="Kuo A."/>
            <person name="Salamov A."/>
            <person name="Ahrendt S.R."/>
            <person name="Lipzen A."/>
            <person name="Sullivan W."/>
            <person name="Andreopoulos W.B."/>
            <person name="Clum A."/>
            <person name="Lindquist E."/>
            <person name="Daum C."/>
            <person name="Ramamoorthy G.K."/>
            <person name="Gryganskyi A."/>
            <person name="Culley D."/>
            <person name="Magnuson J.K."/>
            <person name="James T.Y."/>
            <person name="O'Malley M.A."/>
            <person name="Stajich J.E."/>
            <person name="Spatafora J.W."/>
            <person name="Visel A."/>
            <person name="Grigoriev I.V."/>
        </authorList>
    </citation>
    <scope>NUCLEOTIDE SEQUENCE [LARGE SCALE GENOMIC DNA]</scope>
    <source>
        <strain evidence="15 16">JEL800</strain>
    </source>
</reference>
<gene>
    <name evidence="15" type="ORF">BCR33DRAFT_713425</name>
</gene>
<evidence type="ECO:0000256" key="3">
    <source>
        <dbReference type="ARBA" id="ARBA00005385"/>
    </source>
</evidence>
<dbReference type="PANTHER" id="PTHR15431:SF9">
    <property type="entry name" value="CENTROSOMAL PROTEIN 43"/>
    <property type="match status" value="1"/>
</dbReference>
<feature type="domain" description="FGFR1 oncogene partner (FOP) N-terminal dimerisation" evidence="14">
    <location>
        <begin position="49"/>
        <end position="112"/>
    </location>
</feature>
<dbReference type="Gene3D" id="1.20.960.40">
    <property type="match status" value="1"/>
</dbReference>
<comment type="subunit">
    <text evidence="12">Homodimer. Part of a ternary complex that contains CEP350, CEP43 and MAPRE1. Interacts directly with CEP350 and MAPRE1. Interacts with CEP19. Interacts (via N-terminus) with CEP350 (via C-terminus).</text>
</comment>
<comment type="caution">
    <text evidence="15">The sequence shown here is derived from an EMBL/GenBank/DDBJ whole genome shotgun (WGS) entry which is preliminary data.</text>
</comment>
<dbReference type="GO" id="GO:0030030">
    <property type="term" value="P:cell projection organization"/>
    <property type="evidence" value="ECO:0007669"/>
    <property type="project" value="UniProtKB-KW"/>
</dbReference>
<keyword evidence="5" id="KW-0597">Phosphoprotein</keyword>
<evidence type="ECO:0000256" key="12">
    <source>
        <dbReference type="ARBA" id="ARBA00046373"/>
    </source>
</evidence>
<dbReference type="InterPro" id="IPR006594">
    <property type="entry name" value="LisH"/>
</dbReference>
<evidence type="ECO:0000256" key="13">
    <source>
        <dbReference type="SAM" id="MobiDB-lite"/>
    </source>
</evidence>
<sequence length="198" mass="21895">MAATFDDLKQALAQNLESRGILGSVKAKLRAEIFKSLNEDLDMPAHAFETDVMNELIVEYLEFHGFKNTCSVFNAEANIKKPLLPRSRSDICTDLHVDDRAFPADIPLLYPLCFKNLPPEPLPDRVLEPTSRKQENAGIGASDSDFARNQAREKTSMGTTTSQTTSTSNCTMSQDGSFDMGYVELTNARRVEKGVGTN</sequence>
<evidence type="ECO:0000256" key="1">
    <source>
        <dbReference type="ARBA" id="ARBA00004120"/>
    </source>
</evidence>
<evidence type="ECO:0000256" key="6">
    <source>
        <dbReference type="ARBA" id="ARBA00022794"/>
    </source>
</evidence>
<evidence type="ECO:0000256" key="11">
    <source>
        <dbReference type="ARBA" id="ARBA00046076"/>
    </source>
</evidence>
<comment type="similarity">
    <text evidence="3">Belongs to the CEP43 family.</text>
</comment>
<evidence type="ECO:0000256" key="4">
    <source>
        <dbReference type="ARBA" id="ARBA00022490"/>
    </source>
</evidence>
<evidence type="ECO:0000256" key="5">
    <source>
        <dbReference type="ARBA" id="ARBA00022553"/>
    </source>
</evidence>
<feature type="region of interest" description="Disordered" evidence="13">
    <location>
        <begin position="124"/>
        <end position="173"/>
    </location>
</feature>
<accession>A0A1Y2CRZ1</accession>
<dbReference type="InterPro" id="IPR018993">
    <property type="entry name" value="FOP_dimerisation-dom_N"/>
</dbReference>
<keyword evidence="4" id="KW-0963">Cytoplasm</keyword>
<dbReference type="EMBL" id="MCGO01000008">
    <property type="protein sequence ID" value="ORY49819.1"/>
    <property type="molecule type" value="Genomic_DNA"/>
</dbReference>
<evidence type="ECO:0000259" key="14">
    <source>
        <dbReference type="Pfam" id="PF09398"/>
    </source>
</evidence>
<dbReference type="Pfam" id="PF09398">
    <property type="entry name" value="FOP_dimer"/>
    <property type="match status" value="1"/>
</dbReference>
<comment type="function">
    <text evidence="11">Required for anchoring microtubules to the centrosomes. Required for ciliation.</text>
</comment>
<evidence type="ECO:0000256" key="8">
    <source>
        <dbReference type="ARBA" id="ARBA00023273"/>
    </source>
</evidence>
<evidence type="ECO:0000256" key="2">
    <source>
        <dbReference type="ARBA" id="ARBA00004300"/>
    </source>
</evidence>
<dbReference type="Proteomes" id="UP000193642">
    <property type="component" value="Unassembled WGS sequence"/>
</dbReference>
<name>A0A1Y2CRZ1_9FUNG</name>
<evidence type="ECO:0000256" key="7">
    <source>
        <dbReference type="ARBA" id="ARBA00023212"/>
    </source>
</evidence>
<feature type="compositionally biased region" description="Basic and acidic residues" evidence="13">
    <location>
        <begin position="124"/>
        <end position="135"/>
    </location>
</feature>